<protein>
    <recommendedName>
        <fullName evidence="5">Peptidase M10 metallopeptidase domain-containing protein</fullName>
    </recommendedName>
</protein>
<evidence type="ECO:0000313" key="3">
    <source>
        <dbReference type="EMBL" id="KRM23428.1"/>
    </source>
</evidence>
<keyword evidence="2" id="KW-0732">Signal</keyword>
<accession>A0A0R1X4D8</accession>
<dbReference type="RefSeq" id="WP_027829623.1">
    <property type="nucleotide sequence ID" value="NZ_AUEH01000097.1"/>
</dbReference>
<dbReference type="EMBL" id="AZFW01000163">
    <property type="protein sequence ID" value="KRM23428.1"/>
    <property type="molecule type" value="Genomic_DNA"/>
</dbReference>
<dbReference type="AlphaFoldDB" id="A0A0R1X4D8"/>
<dbReference type="GO" id="GO:0008237">
    <property type="term" value="F:metallopeptidase activity"/>
    <property type="evidence" value="ECO:0007669"/>
    <property type="project" value="InterPro"/>
</dbReference>
<dbReference type="Proteomes" id="UP000050949">
    <property type="component" value="Unassembled WGS sequence"/>
</dbReference>
<organism evidence="3 4">
    <name type="scientific">Schleiferilactobacillus harbinensis DSM 16991</name>
    <dbReference type="NCBI Taxonomy" id="1122147"/>
    <lineage>
        <taxon>Bacteria</taxon>
        <taxon>Bacillati</taxon>
        <taxon>Bacillota</taxon>
        <taxon>Bacilli</taxon>
        <taxon>Lactobacillales</taxon>
        <taxon>Lactobacillaceae</taxon>
        <taxon>Schleiferilactobacillus</taxon>
    </lineage>
</organism>
<dbReference type="SUPFAM" id="SSF55486">
    <property type="entry name" value="Metalloproteases ('zincins'), catalytic domain"/>
    <property type="match status" value="2"/>
</dbReference>
<sequence length="432" mass="46960">MKTRYWERLGHTLAAALLASSLAVGAVALAAPAQTIQPVAAATTEHTYYPQEDFNYGNNKAVIYLDPTGFTADQLATVKQGITNVQGMLAGIFAFTLTNTKSQADIVIAGKDYSDTSDNGEQVGGATFINYNQVINHIAQHPNGTRIFLDDSYKSYATSQYIGKQWSPQLPAKTDPNYQTIFNQYQEYFDKWNKNTLLLATEHEIGHGIGLDHTSTDTYGYSIMNPEAGLNKEGDLLMDVTKDTTYIRATQAIYGGKATALGDTETKQPTQGYHGGDSGNVNPGRNNTTKPGTGVVYVNMATGADLYSDVNFKAGHGKKLPFNSAWQYYAVVYDPNGKVVGYNLGGQQFVSTGDVATTKPVSSVKGTFAVHYAANPKWGIALWNGQLKPVRILPAASRWQVNGAAYLGDENLYFNLGGDQWVAAINGYFTRR</sequence>
<gene>
    <name evidence="3" type="ORF">FC91_GL002080</name>
</gene>
<dbReference type="Gene3D" id="3.40.390.10">
    <property type="entry name" value="Collagenase (Catalytic Domain)"/>
    <property type="match status" value="1"/>
</dbReference>
<feature type="chain" id="PRO_5038915598" description="Peptidase M10 metallopeptidase domain-containing protein" evidence="2">
    <location>
        <begin position="31"/>
        <end position="432"/>
    </location>
</feature>
<name>A0A0R1X4D8_9LACO</name>
<dbReference type="OrthoDB" id="2148705at2"/>
<dbReference type="InterPro" id="IPR024079">
    <property type="entry name" value="MetalloPept_cat_dom_sf"/>
</dbReference>
<evidence type="ECO:0000256" key="2">
    <source>
        <dbReference type="SAM" id="SignalP"/>
    </source>
</evidence>
<evidence type="ECO:0008006" key="5">
    <source>
        <dbReference type="Google" id="ProtNLM"/>
    </source>
</evidence>
<comment type="caution">
    <text evidence="3">The sequence shown here is derived from an EMBL/GenBank/DDBJ whole genome shotgun (WGS) entry which is preliminary data.</text>
</comment>
<feature type="signal peptide" evidence="2">
    <location>
        <begin position="1"/>
        <end position="30"/>
    </location>
</feature>
<feature type="region of interest" description="Disordered" evidence="1">
    <location>
        <begin position="269"/>
        <end position="288"/>
    </location>
</feature>
<reference evidence="3 4" key="1">
    <citation type="journal article" date="2015" name="Genome Announc.">
        <title>Expanding the biotechnology potential of lactobacilli through comparative genomics of 213 strains and associated genera.</title>
        <authorList>
            <person name="Sun Z."/>
            <person name="Harris H.M."/>
            <person name="McCann A."/>
            <person name="Guo C."/>
            <person name="Argimon S."/>
            <person name="Zhang W."/>
            <person name="Yang X."/>
            <person name="Jeffery I.B."/>
            <person name="Cooney J.C."/>
            <person name="Kagawa T.F."/>
            <person name="Liu W."/>
            <person name="Song Y."/>
            <person name="Salvetti E."/>
            <person name="Wrobel A."/>
            <person name="Rasinkangas P."/>
            <person name="Parkhill J."/>
            <person name="Rea M.C."/>
            <person name="O'Sullivan O."/>
            <person name="Ritari J."/>
            <person name="Douillard F.P."/>
            <person name="Paul Ross R."/>
            <person name="Yang R."/>
            <person name="Briner A.E."/>
            <person name="Felis G.E."/>
            <person name="de Vos W.M."/>
            <person name="Barrangou R."/>
            <person name="Klaenhammer T.R."/>
            <person name="Caufield P.W."/>
            <person name="Cui Y."/>
            <person name="Zhang H."/>
            <person name="O'Toole P.W."/>
        </authorList>
    </citation>
    <scope>NUCLEOTIDE SEQUENCE [LARGE SCALE GENOMIC DNA]</scope>
    <source>
        <strain evidence="3 4">DSM 16991</strain>
    </source>
</reference>
<proteinExistence type="predicted"/>
<evidence type="ECO:0000256" key="1">
    <source>
        <dbReference type="SAM" id="MobiDB-lite"/>
    </source>
</evidence>
<feature type="compositionally biased region" description="Polar residues" evidence="1">
    <location>
        <begin position="279"/>
        <end position="288"/>
    </location>
</feature>
<evidence type="ECO:0000313" key="4">
    <source>
        <dbReference type="Proteomes" id="UP000050949"/>
    </source>
</evidence>
<dbReference type="PATRIC" id="fig|1122147.4.peg.2151"/>